<comment type="similarity">
    <text evidence="2">Belongs to the HdrA family.</text>
</comment>
<evidence type="ECO:0000256" key="4">
    <source>
        <dbReference type="ARBA" id="ARBA00022723"/>
    </source>
</evidence>
<dbReference type="InterPro" id="IPR036188">
    <property type="entry name" value="FAD/NAD-bd_sf"/>
</dbReference>
<keyword evidence="7" id="KW-0408">Iron</keyword>
<keyword evidence="11" id="KW-1185">Reference proteome</keyword>
<dbReference type="GO" id="GO:0016491">
    <property type="term" value="F:oxidoreductase activity"/>
    <property type="evidence" value="ECO:0007669"/>
    <property type="project" value="UniProtKB-KW"/>
</dbReference>
<dbReference type="RefSeq" id="WP_066065330.1">
    <property type="nucleotide sequence ID" value="NZ_CP013015.1"/>
</dbReference>
<dbReference type="Pfam" id="PF00037">
    <property type="entry name" value="Fer4"/>
    <property type="match status" value="1"/>
</dbReference>
<evidence type="ECO:0000313" key="11">
    <source>
        <dbReference type="Proteomes" id="UP000070560"/>
    </source>
</evidence>
<evidence type="ECO:0000256" key="3">
    <source>
        <dbReference type="ARBA" id="ARBA00022485"/>
    </source>
</evidence>
<accession>A0A7U4TIY4</accession>
<name>A0A7U4TIY4_DESA2</name>
<keyword evidence="5" id="KW-0274">FAD</keyword>
<dbReference type="Pfam" id="PF13450">
    <property type="entry name" value="NAD_binding_8"/>
    <property type="match status" value="1"/>
</dbReference>
<keyword evidence="5" id="KW-0285">Flavoprotein</keyword>
<evidence type="ECO:0000256" key="2">
    <source>
        <dbReference type="ARBA" id="ARBA00006561"/>
    </source>
</evidence>
<keyword evidence="6" id="KW-0560">Oxidoreductase</keyword>
<evidence type="ECO:0000256" key="1">
    <source>
        <dbReference type="ARBA" id="ARBA00001974"/>
    </source>
</evidence>
<evidence type="ECO:0000259" key="9">
    <source>
        <dbReference type="PROSITE" id="PS51379"/>
    </source>
</evidence>
<dbReference type="OrthoDB" id="9758544at2"/>
<proteinExistence type="inferred from homology"/>
<keyword evidence="8" id="KW-0411">Iron-sulfur</keyword>
<dbReference type="PROSITE" id="PS00198">
    <property type="entry name" value="4FE4S_FER_1"/>
    <property type="match status" value="1"/>
</dbReference>
<feature type="domain" description="4Fe-4S ferredoxin-type" evidence="9">
    <location>
        <begin position="99"/>
        <end position="128"/>
    </location>
</feature>
<keyword evidence="3" id="KW-0004">4Fe-4S</keyword>
<keyword evidence="4" id="KW-0479">Metal-binding</keyword>
<dbReference type="GO" id="GO:0046872">
    <property type="term" value="F:metal ion binding"/>
    <property type="evidence" value="ECO:0007669"/>
    <property type="project" value="UniProtKB-KW"/>
</dbReference>
<dbReference type="GO" id="GO:0051539">
    <property type="term" value="F:4 iron, 4 sulfur cluster binding"/>
    <property type="evidence" value="ECO:0007669"/>
    <property type="project" value="UniProtKB-KW"/>
</dbReference>
<dbReference type="PANTHER" id="PTHR43498">
    <property type="entry name" value="FERREDOXIN:COB-COM HETERODISULFIDE REDUCTASE SUBUNIT A"/>
    <property type="match status" value="1"/>
</dbReference>
<dbReference type="Gene3D" id="3.30.70.20">
    <property type="match status" value="1"/>
</dbReference>
<dbReference type="EMBL" id="CP013015">
    <property type="protein sequence ID" value="AMM41971.1"/>
    <property type="molecule type" value="Genomic_DNA"/>
</dbReference>
<dbReference type="InterPro" id="IPR017900">
    <property type="entry name" value="4Fe4S_Fe_S_CS"/>
</dbReference>
<dbReference type="PROSITE" id="PS51379">
    <property type="entry name" value="4FE4S_FER_2"/>
    <property type="match status" value="2"/>
</dbReference>
<gene>
    <name evidence="10" type="primary">qmoA</name>
    <name evidence="10" type="ORF">HS1_002185</name>
</gene>
<dbReference type="Gene3D" id="3.50.50.60">
    <property type="entry name" value="FAD/NAD(P)-binding domain"/>
    <property type="match status" value="1"/>
</dbReference>
<organism evidence="10 11">
    <name type="scientific">Desulfofervidus auxilii</name>
    <dbReference type="NCBI Taxonomy" id="1621989"/>
    <lineage>
        <taxon>Bacteria</taxon>
        <taxon>Pseudomonadati</taxon>
        <taxon>Thermodesulfobacteriota</taxon>
        <taxon>Candidatus Desulfofervidia</taxon>
        <taxon>Candidatus Desulfofervidales</taxon>
        <taxon>Candidatus Desulfofervidaceae</taxon>
        <taxon>Candidatus Desulfofervidus</taxon>
    </lineage>
</organism>
<dbReference type="Pfam" id="PF12800">
    <property type="entry name" value="Fer4_4"/>
    <property type="match status" value="1"/>
</dbReference>
<dbReference type="AlphaFoldDB" id="A0A7U4TIY4"/>
<evidence type="ECO:0000256" key="8">
    <source>
        <dbReference type="ARBA" id="ARBA00023014"/>
    </source>
</evidence>
<dbReference type="SUPFAM" id="SSF51905">
    <property type="entry name" value="FAD/NAD(P)-binding domain"/>
    <property type="match status" value="1"/>
</dbReference>
<evidence type="ECO:0000256" key="6">
    <source>
        <dbReference type="ARBA" id="ARBA00023002"/>
    </source>
</evidence>
<dbReference type="PANTHER" id="PTHR43498:SF1">
    <property type="entry name" value="COB--COM HETERODISULFIDE REDUCTASE IRON-SULFUR SUBUNIT A"/>
    <property type="match status" value="1"/>
</dbReference>
<evidence type="ECO:0000256" key="7">
    <source>
        <dbReference type="ARBA" id="ARBA00023004"/>
    </source>
</evidence>
<sequence>MNGKTTQSVLVVGGGMSGLTAAVEIGEVGYDVVIVERRPYLGGRVAQLHQYFPKLCPPYCGLEINFRRIKDNPHIKFFTSAEVEKILGQAGNFDVTIKIKPRYVNNNCTICGKCVEACPEERTDEFNYGLSKTKAIYLPHEMAFPAKYAIDETACNKCGKCVEVCPYNAIDLNEEVKTVDLKVGAIIWATGWKPYDATKMDKLGFGKYPNVITNVMMERLAAVNGPTKGKILRPSDHKPPKSIAFVQCAGSRDENHLPYCSAICCLASMKQANYIKEQYPDAKIYIFYIDLRAFGRFEDFYNRIKELENVSFIKGKVANITETKDKTLIVEAEEALAAKKIKQEVEMVVLATGMMPVTTEEKVPAEGVVYDEFNFLSDLEDGGIYAAGCSKRPMDVASCVQDATGAAIKAIQTIVRR</sequence>
<dbReference type="Proteomes" id="UP000070560">
    <property type="component" value="Chromosome"/>
</dbReference>
<feature type="domain" description="4Fe-4S ferredoxin-type" evidence="9">
    <location>
        <begin position="146"/>
        <end position="175"/>
    </location>
</feature>
<dbReference type="InterPro" id="IPR017896">
    <property type="entry name" value="4Fe4S_Fe-S-bd"/>
</dbReference>
<comment type="cofactor">
    <cofactor evidence="1">
        <name>FAD</name>
        <dbReference type="ChEBI" id="CHEBI:57692"/>
    </cofactor>
</comment>
<evidence type="ECO:0000256" key="5">
    <source>
        <dbReference type="ARBA" id="ARBA00022827"/>
    </source>
</evidence>
<dbReference type="InterPro" id="IPR039650">
    <property type="entry name" value="HdrA-like"/>
</dbReference>
<protein>
    <submittedName>
        <fullName evidence="10">Quinone-interacting membrane-bound oxidoreductase complex, subunit alpha</fullName>
    </submittedName>
</protein>
<evidence type="ECO:0000313" key="10">
    <source>
        <dbReference type="EMBL" id="AMM41971.1"/>
    </source>
</evidence>
<reference evidence="10 11" key="1">
    <citation type="submission" date="2015-10" db="EMBL/GenBank/DDBJ databases">
        <title>Candidatus Desulfofervidus auxilii, a hydrogenotrophic sulfate-reducing bacterium involved in the thermophilic anaerobic oxidation of methane.</title>
        <authorList>
            <person name="Krukenberg V."/>
            <person name="Richter M."/>
            <person name="Wegener G."/>
        </authorList>
    </citation>
    <scope>NUCLEOTIDE SEQUENCE [LARGE SCALE GENOMIC DNA]</scope>
    <source>
        <strain evidence="10 11">HS1</strain>
    </source>
</reference>
<dbReference type="KEGG" id="daw:HS1_002185"/>